<accession>A0A7C3ZCE9</accession>
<comment type="caution">
    <text evidence="1">The sequence shown here is derived from an EMBL/GenBank/DDBJ whole genome shotgun (WGS) entry which is preliminary data.</text>
</comment>
<sequence length="66" mass="7395">MKEQARNLINATRTLVGYIQENHVYDKLADGGCGLYDTYRSDAFEEAINQARTAAQELEKALAETD</sequence>
<reference evidence="1" key="1">
    <citation type="journal article" date="2020" name="mSystems">
        <title>Genome- and Community-Level Interaction Insights into Carbon Utilization and Element Cycling Functions of Hydrothermarchaeota in Hydrothermal Sediment.</title>
        <authorList>
            <person name="Zhou Z."/>
            <person name="Liu Y."/>
            <person name="Xu W."/>
            <person name="Pan J."/>
            <person name="Luo Z.H."/>
            <person name="Li M."/>
        </authorList>
    </citation>
    <scope>NUCLEOTIDE SEQUENCE [LARGE SCALE GENOMIC DNA]</scope>
    <source>
        <strain evidence="1">SpSt-897</strain>
    </source>
</reference>
<protein>
    <submittedName>
        <fullName evidence="1">Uncharacterized protein</fullName>
    </submittedName>
</protein>
<name>A0A7C3ZCE9_9BACT</name>
<gene>
    <name evidence="1" type="ORF">ENW96_09130</name>
</gene>
<evidence type="ECO:0000313" key="1">
    <source>
        <dbReference type="EMBL" id="HGF34531.1"/>
    </source>
</evidence>
<dbReference type="EMBL" id="DTMF01000219">
    <property type="protein sequence ID" value="HGF34531.1"/>
    <property type="molecule type" value="Genomic_DNA"/>
</dbReference>
<proteinExistence type="predicted"/>
<organism evidence="1">
    <name type="scientific">Desulfobacca acetoxidans</name>
    <dbReference type="NCBI Taxonomy" id="60893"/>
    <lineage>
        <taxon>Bacteria</taxon>
        <taxon>Pseudomonadati</taxon>
        <taxon>Thermodesulfobacteriota</taxon>
        <taxon>Desulfobaccia</taxon>
        <taxon>Desulfobaccales</taxon>
        <taxon>Desulfobaccaceae</taxon>
        <taxon>Desulfobacca</taxon>
    </lineage>
</organism>
<dbReference type="AlphaFoldDB" id="A0A7C3ZCE9"/>